<gene>
    <name evidence="1" type="ORF">PRUPE_8G054900</name>
</gene>
<protein>
    <submittedName>
        <fullName evidence="1">Uncharacterized protein</fullName>
    </submittedName>
</protein>
<dbReference type="EMBL" id="CM007658">
    <property type="protein sequence ID" value="ONH90449.1"/>
    <property type="molecule type" value="Genomic_DNA"/>
</dbReference>
<name>A0A251MVZ0_PRUPE</name>
<evidence type="ECO:0000313" key="1">
    <source>
        <dbReference type="EMBL" id="ONH90449.1"/>
    </source>
</evidence>
<sequence length="131" mass="15373">MVIPPPHFPFEISSTKFMHISYGIHGCILNFLLYKKSRHFLFHFCSSPLYRTLTKPSTAVTSIFSLYPWSVRSLLLRRTTICLVRRHLVVEENNDLVVRYDFEKSESLYMVSSVPFLCDFLISLVSQFLPY</sequence>
<dbReference type="AlphaFoldDB" id="A0A251MVZ0"/>
<dbReference type="Proteomes" id="UP000006882">
    <property type="component" value="Chromosome G8"/>
</dbReference>
<evidence type="ECO:0000313" key="2">
    <source>
        <dbReference type="Proteomes" id="UP000006882"/>
    </source>
</evidence>
<reference evidence="1 2" key="1">
    <citation type="journal article" date="2013" name="Nat. Genet.">
        <title>The high-quality draft genome of peach (Prunus persica) identifies unique patterns of genetic diversity, domestication and genome evolution.</title>
        <authorList>
            <consortium name="International Peach Genome Initiative"/>
            <person name="Verde I."/>
            <person name="Abbott A.G."/>
            <person name="Scalabrin S."/>
            <person name="Jung S."/>
            <person name="Shu S."/>
            <person name="Marroni F."/>
            <person name="Zhebentyayeva T."/>
            <person name="Dettori M.T."/>
            <person name="Grimwood J."/>
            <person name="Cattonaro F."/>
            <person name="Zuccolo A."/>
            <person name="Rossini L."/>
            <person name="Jenkins J."/>
            <person name="Vendramin E."/>
            <person name="Meisel L.A."/>
            <person name="Decroocq V."/>
            <person name="Sosinski B."/>
            <person name="Prochnik S."/>
            <person name="Mitros T."/>
            <person name="Policriti A."/>
            <person name="Cipriani G."/>
            <person name="Dondini L."/>
            <person name="Ficklin S."/>
            <person name="Goodstein D.M."/>
            <person name="Xuan P."/>
            <person name="Del Fabbro C."/>
            <person name="Aramini V."/>
            <person name="Copetti D."/>
            <person name="Gonzalez S."/>
            <person name="Horner D.S."/>
            <person name="Falchi R."/>
            <person name="Lucas S."/>
            <person name="Mica E."/>
            <person name="Maldonado J."/>
            <person name="Lazzari B."/>
            <person name="Bielenberg D."/>
            <person name="Pirona R."/>
            <person name="Miculan M."/>
            <person name="Barakat A."/>
            <person name="Testolin R."/>
            <person name="Stella A."/>
            <person name="Tartarini S."/>
            <person name="Tonutti P."/>
            <person name="Arus P."/>
            <person name="Orellana A."/>
            <person name="Wells C."/>
            <person name="Main D."/>
            <person name="Vizzotto G."/>
            <person name="Silva H."/>
            <person name="Salamini F."/>
            <person name="Schmutz J."/>
            <person name="Morgante M."/>
            <person name="Rokhsar D.S."/>
        </authorList>
    </citation>
    <scope>NUCLEOTIDE SEQUENCE [LARGE SCALE GENOMIC DNA]</scope>
    <source>
        <strain evidence="2">cv. Nemared</strain>
    </source>
</reference>
<keyword evidence="2" id="KW-1185">Reference proteome</keyword>
<organism evidence="1 2">
    <name type="scientific">Prunus persica</name>
    <name type="common">Peach</name>
    <name type="synonym">Amygdalus persica</name>
    <dbReference type="NCBI Taxonomy" id="3760"/>
    <lineage>
        <taxon>Eukaryota</taxon>
        <taxon>Viridiplantae</taxon>
        <taxon>Streptophyta</taxon>
        <taxon>Embryophyta</taxon>
        <taxon>Tracheophyta</taxon>
        <taxon>Spermatophyta</taxon>
        <taxon>Magnoliopsida</taxon>
        <taxon>eudicotyledons</taxon>
        <taxon>Gunneridae</taxon>
        <taxon>Pentapetalae</taxon>
        <taxon>rosids</taxon>
        <taxon>fabids</taxon>
        <taxon>Rosales</taxon>
        <taxon>Rosaceae</taxon>
        <taxon>Amygdaloideae</taxon>
        <taxon>Amygdaleae</taxon>
        <taxon>Prunus</taxon>
    </lineage>
</organism>
<proteinExistence type="predicted"/>
<accession>A0A251MVZ0</accession>
<dbReference type="Gramene" id="ONH90449">
    <property type="protein sequence ID" value="ONH90449"/>
    <property type="gene ID" value="PRUPE_8G054900"/>
</dbReference>